<keyword evidence="4" id="KW-0804">Transcription</keyword>
<dbReference type="AlphaFoldDB" id="A0A0K9Q381"/>
<dbReference type="SMART" id="SM00432">
    <property type="entry name" value="MADS"/>
    <property type="match status" value="1"/>
</dbReference>
<evidence type="ECO:0000256" key="2">
    <source>
        <dbReference type="ARBA" id="ARBA00023015"/>
    </source>
</evidence>
<evidence type="ECO:0000313" key="9">
    <source>
        <dbReference type="Proteomes" id="UP000036987"/>
    </source>
</evidence>
<dbReference type="STRING" id="29655.A0A0K9Q381"/>
<gene>
    <name evidence="8" type="ORF">ZOSMA_120G00700</name>
</gene>
<comment type="caution">
    <text evidence="8">The sequence shown here is derived from an EMBL/GenBank/DDBJ whole genome shotgun (WGS) entry which is preliminary data.</text>
</comment>
<dbReference type="InterPro" id="IPR036879">
    <property type="entry name" value="TF_MADSbox_sf"/>
</dbReference>
<evidence type="ECO:0000256" key="6">
    <source>
        <dbReference type="SAM" id="MobiDB-lite"/>
    </source>
</evidence>
<evidence type="ECO:0000256" key="5">
    <source>
        <dbReference type="ARBA" id="ARBA00023242"/>
    </source>
</evidence>
<evidence type="ECO:0000313" key="8">
    <source>
        <dbReference type="EMBL" id="KMZ74977.1"/>
    </source>
</evidence>
<dbReference type="PROSITE" id="PS50066">
    <property type="entry name" value="MADS_BOX_2"/>
    <property type="match status" value="1"/>
</dbReference>
<evidence type="ECO:0000256" key="1">
    <source>
        <dbReference type="ARBA" id="ARBA00004123"/>
    </source>
</evidence>
<sequence>MGRAKLKIKRLENAGGRQVTFSKRRAGIVKKATELSILCDIDLALLMFPPAGKAILCLGENSTMDQVLHKFSQQTPQERAKRKLESLEIYQTMMKVLKKTFKKLDHDVNIQDFVGSSFWVKPESVDKLEHITRIEDYLRHALNDLDAQKEMCDRINFANMEGSSSNQFQGGMQSILMAAQPPMPWIQNNAQHTNKLPNVTSHNVYLAAQNDTHVPRPMQNSTPLDHKDTYKYSIDPANMEGSSSNQFQGGMQSMHMSAAQPPMPWIQNNAQYTILNVQHNMQLPHVTNHNFPLAAQNDIHVPRPMQNKTPLDHKDISRYNIHPANMEGSSSNLFQGGMQSMHMAAQPPMPWIQNNAQHTMLNVEHTMLLPNVTNHNFPLAAQNDTHVPRPMQNNTPRPMQNNTPRPMQNNTPRPIKNNTPLDHKDTSRYNIDLVNFSDFFGINTQDYQLDGSSQVETAVMNLNEMGHHQHSMNMQQQLGGGQHS</sequence>
<dbReference type="SUPFAM" id="SSF55455">
    <property type="entry name" value="SRF-like"/>
    <property type="match status" value="1"/>
</dbReference>
<dbReference type="Gene3D" id="3.40.1810.10">
    <property type="entry name" value="Transcription factor, MADS-box"/>
    <property type="match status" value="1"/>
</dbReference>
<evidence type="ECO:0000256" key="3">
    <source>
        <dbReference type="ARBA" id="ARBA00023125"/>
    </source>
</evidence>
<name>A0A0K9Q381_ZOSMR</name>
<dbReference type="PANTHER" id="PTHR11945:SF410">
    <property type="entry name" value="AGAMOUS-LIKE MADS-BOX PROTEIN AGL65"/>
    <property type="match status" value="1"/>
</dbReference>
<evidence type="ECO:0000256" key="4">
    <source>
        <dbReference type="ARBA" id="ARBA00023163"/>
    </source>
</evidence>
<dbReference type="PANTHER" id="PTHR11945">
    <property type="entry name" value="MADS BOX PROTEIN"/>
    <property type="match status" value="1"/>
</dbReference>
<feature type="region of interest" description="Disordered" evidence="6">
    <location>
        <begin position="393"/>
        <end position="424"/>
    </location>
</feature>
<dbReference type="EMBL" id="LFYR01000223">
    <property type="protein sequence ID" value="KMZ74977.1"/>
    <property type="molecule type" value="Genomic_DNA"/>
</dbReference>
<keyword evidence="2" id="KW-0805">Transcription regulation</keyword>
<dbReference type="Proteomes" id="UP000036987">
    <property type="component" value="Unassembled WGS sequence"/>
</dbReference>
<evidence type="ECO:0000259" key="7">
    <source>
        <dbReference type="PROSITE" id="PS50066"/>
    </source>
</evidence>
<dbReference type="OMA" id="NIHPANM"/>
<dbReference type="GO" id="GO:0046983">
    <property type="term" value="F:protein dimerization activity"/>
    <property type="evidence" value="ECO:0007669"/>
    <property type="project" value="InterPro"/>
</dbReference>
<accession>A0A0K9Q381</accession>
<dbReference type="GO" id="GO:0000978">
    <property type="term" value="F:RNA polymerase II cis-regulatory region sequence-specific DNA binding"/>
    <property type="evidence" value="ECO:0000318"/>
    <property type="project" value="GO_Central"/>
</dbReference>
<keyword evidence="9" id="KW-1185">Reference proteome</keyword>
<dbReference type="GO" id="GO:0006357">
    <property type="term" value="P:regulation of transcription by RNA polymerase II"/>
    <property type="evidence" value="ECO:0000318"/>
    <property type="project" value="GO_Central"/>
</dbReference>
<comment type="subcellular location">
    <subcellularLocation>
        <location evidence="1">Nucleus</location>
    </subcellularLocation>
</comment>
<organism evidence="8 9">
    <name type="scientific">Zostera marina</name>
    <name type="common">Eelgrass</name>
    <dbReference type="NCBI Taxonomy" id="29655"/>
    <lineage>
        <taxon>Eukaryota</taxon>
        <taxon>Viridiplantae</taxon>
        <taxon>Streptophyta</taxon>
        <taxon>Embryophyta</taxon>
        <taxon>Tracheophyta</taxon>
        <taxon>Spermatophyta</taxon>
        <taxon>Magnoliopsida</taxon>
        <taxon>Liliopsida</taxon>
        <taxon>Zosteraceae</taxon>
        <taxon>Zostera</taxon>
    </lineage>
</organism>
<dbReference type="OrthoDB" id="1933443at2759"/>
<dbReference type="Pfam" id="PF00319">
    <property type="entry name" value="SRF-TF"/>
    <property type="match status" value="1"/>
</dbReference>
<reference evidence="9" key="1">
    <citation type="journal article" date="2016" name="Nature">
        <title>The genome of the seagrass Zostera marina reveals angiosperm adaptation to the sea.</title>
        <authorList>
            <person name="Olsen J.L."/>
            <person name="Rouze P."/>
            <person name="Verhelst B."/>
            <person name="Lin Y.-C."/>
            <person name="Bayer T."/>
            <person name="Collen J."/>
            <person name="Dattolo E."/>
            <person name="De Paoli E."/>
            <person name="Dittami S."/>
            <person name="Maumus F."/>
            <person name="Michel G."/>
            <person name="Kersting A."/>
            <person name="Lauritano C."/>
            <person name="Lohaus R."/>
            <person name="Toepel M."/>
            <person name="Tonon T."/>
            <person name="Vanneste K."/>
            <person name="Amirebrahimi M."/>
            <person name="Brakel J."/>
            <person name="Bostroem C."/>
            <person name="Chovatia M."/>
            <person name="Grimwood J."/>
            <person name="Jenkins J.W."/>
            <person name="Jueterbock A."/>
            <person name="Mraz A."/>
            <person name="Stam W.T."/>
            <person name="Tice H."/>
            <person name="Bornberg-Bauer E."/>
            <person name="Green P.J."/>
            <person name="Pearson G.A."/>
            <person name="Procaccini G."/>
            <person name="Duarte C.M."/>
            <person name="Schmutz J."/>
            <person name="Reusch T.B.H."/>
            <person name="Van de Peer Y."/>
        </authorList>
    </citation>
    <scope>NUCLEOTIDE SEQUENCE [LARGE SCALE GENOMIC DNA]</scope>
    <source>
        <strain evidence="9">cv. Finnish</strain>
    </source>
</reference>
<dbReference type="GO" id="GO:0000981">
    <property type="term" value="F:DNA-binding transcription factor activity, RNA polymerase II-specific"/>
    <property type="evidence" value="ECO:0000318"/>
    <property type="project" value="GO_Central"/>
</dbReference>
<dbReference type="GO" id="GO:0005634">
    <property type="term" value="C:nucleus"/>
    <property type="evidence" value="ECO:0007669"/>
    <property type="project" value="UniProtKB-SubCell"/>
</dbReference>
<keyword evidence="5" id="KW-0539">Nucleus</keyword>
<keyword evidence="3" id="KW-0238">DNA-binding</keyword>
<proteinExistence type="predicted"/>
<dbReference type="InterPro" id="IPR002100">
    <property type="entry name" value="TF_MADSbox"/>
</dbReference>
<protein>
    <recommendedName>
        <fullName evidence="7">MADS-box domain-containing protein</fullName>
    </recommendedName>
</protein>
<dbReference type="PRINTS" id="PR00404">
    <property type="entry name" value="MADSDOMAIN"/>
</dbReference>
<feature type="compositionally biased region" description="Polar residues" evidence="6">
    <location>
        <begin position="393"/>
        <end position="420"/>
    </location>
</feature>
<feature type="domain" description="MADS-box" evidence="7">
    <location>
        <begin position="1"/>
        <end position="53"/>
    </location>
</feature>